<feature type="signal peptide" evidence="1">
    <location>
        <begin position="1"/>
        <end position="18"/>
    </location>
</feature>
<reference evidence="2 3" key="2">
    <citation type="journal article" date="2013" name="PLoS Genet.">
        <title>Comparative genome structure, secondary metabolite, and effector coding capacity across Cochliobolus pathogens.</title>
        <authorList>
            <person name="Condon B.J."/>
            <person name="Leng Y."/>
            <person name="Wu D."/>
            <person name="Bushley K.E."/>
            <person name="Ohm R.A."/>
            <person name="Otillar R."/>
            <person name="Martin J."/>
            <person name="Schackwitz W."/>
            <person name="Grimwood J."/>
            <person name="MohdZainudin N."/>
            <person name="Xue C."/>
            <person name="Wang R."/>
            <person name="Manning V.A."/>
            <person name="Dhillon B."/>
            <person name="Tu Z.J."/>
            <person name="Steffenson B.J."/>
            <person name="Salamov A."/>
            <person name="Sun H."/>
            <person name="Lowry S."/>
            <person name="LaButti K."/>
            <person name="Han J."/>
            <person name="Copeland A."/>
            <person name="Lindquist E."/>
            <person name="Barry K."/>
            <person name="Schmutz J."/>
            <person name="Baker S.E."/>
            <person name="Ciuffetti L.M."/>
            <person name="Grigoriev I.V."/>
            <person name="Zhong S."/>
            <person name="Turgeon B.G."/>
        </authorList>
    </citation>
    <scope>NUCLEOTIDE SEQUENCE [LARGE SCALE GENOMIC DNA]</scope>
    <source>
        <strain evidence="3">28A</strain>
    </source>
</reference>
<dbReference type="AlphaFoldDB" id="R0K443"/>
<keyword evidence="3" id="KW-1185">Reference proteome</keyword>
<evidence type="ECO:0000256" key="1">
    <source>
        <dbReference type="SAM" id="SignalP"/>
    </source>
</evidence>
<dbReference type="OrthoDB" id="3690554at2759"/>
<sequence>MHASFLVALALGGTAVSAACDPYCNFAASYDCSQNGGHHFTKDQMISILVNADRSGAPYEVWADNLATTYCSGVEYGDMPLWTVGLPDGAGTVFYALASNGTFYFCGSQSGTASSGWPDSCHENSTN</sequence>
<dbReference type="RefSeq" id="XP_008024346.1">
    <property type="nucleotide sequence ID" value="XM_008026155.1"/>
</dbReference>
<accession>R0K443</accession>
<reference evidence="2 3" key="1">
    <citation type="journal article" date="2012" name="PLoS Pathog.">
        <title>Diverse lifestyles and strategies of plant pathogenesis encoded in the genomes of eighteen Dothideomycetes fungi.</title>
        <authorList>
            <person name="Ohm R.A."/>
            <person name="Feau N."/>
            <person name="Henrissat B."/>
            <person name="Schoch C.L."/>
            <person name="Horwitz B.A."/>
            <person name="Barry K.W."/>
            <person name="Condon B.J."/>
            <person name="Copeland A.C."/>
            <person name="Dhillon B."/>
            <person name="Glaser F."/>
            <person name="Hesse C.N."/>
            <person name="Kosti I."/>
            <person name="LaButti K."/>
            <person name="Lindquist E.A."/>
            <person name="Lucas S."/>
            <person name="Salamov A.A."/>
            <person name="Bradshaw R.E."/>
            <person name="Ciuffetti L."/>
            <person name="Hamelin R.C."/>
            <person name="Kema G.H.J."/>
            <person name="Lawrence C."/>
            <person name="Scott J.A."/>
            <person name="Spatafora J.W."/>
            <person name="Turgeon B.G."/>
            <person name="de Wit P.J.G.M."/>
            <person name="Zhong S."/>
            <person name="Goodwin S.B."/>
            <person name="Grigoriev I.V."/>
        </authorList>
    </citation>
    <scope>NUCLEOTIDE SEQUENCE [LARGE SCALE GENOMIC DNA]</scope>
    <source>
        <strain evidence="3">28A</strain>
    </source>
</reference>
<gene>
    <name evidence="2" type="ORF">SETTUDRAFT_27800</name>
</gene>
<evidence type="ECO:0000313" key="3">
    <source>
        <dbReference type="Proteomes" id="UP000016935"/>
    </source>
</evidence>
<name>R0K443_EXST2</name>
<evidence type="ECO:0000313" key="2">
    <source>
        <dbReference type="EMBL" id="EOA87863.1"/>
    </source>
</evidence>
<dbReference type="EMBL" id="KB908559">
    <property type="protein sequence ID" value="EOA87863.1"/>
    <property type="molecule type" value="Genomic_DNA"/>
</dbReference>
<proteinExistence type="predicted"/>
<keyword evidence="1" id="KW-0732">Signal</keyword>
<organism evidence="2 3">
    <name type="scientific">Exserohilum turcicum (strain 28A)</name>
    <name type="common">Northern leaf blight fungus</name>
    <name type="synonym">Setosphaeria turcica</name>
    <dbReference type="NCBI Taxonomy" id="671987"/>
    <lineage>
        <taxon>Eukaryota</taxon>
        <taxon>Fungi</taxon>
        <taxon>Dikarya</taxon>
        <taxon>Ascomycota</taxon>
        <taxon>Pezizomycotina</taxon>
        <taxon>Dothideomycetes</taxon>
        <taxon>Pleosporomycetidae</taxon>
        <taxon>Pleosporales</taxon>
        <taxon>Pleosporineae</taxon>
        <taxon>Pleosporaceae</taxon>
        <taxon>Exserohilum</taxon>
    </lineage>
</organism>
<protein>
    <submittedName>
        <fullName evidence="2">Uncharacterized protein</fullName>
    </submittedName>
</protein>
<dbReference type="HOGENOM" id="CLU_161483_0_0_1"/>
<dbReference type="Proteomes" id="UP000016935">
    <property type="component" value="Unassembled WGS sequence"/>
</dbReference>
<dbReference type="GeneID" id="19403171"/>
<feature type="chain" id="PRO_5004353970" evidence="1">
    <location>
        <begin position="19"/>
        <end position="127"/>
    </location>
</feature>